<protein>
    <submittedName>
        <fullName evidence="2">Alpha/beta hydrolase</fullName>
    </submittedName>
</protein>
<dbReference type="Pfam" id="PF05728">
    <property type="entry name" value="UPF0227"/>
    <property type="match status" value="1"/>
</dbReference>
<dbReference type="PANTHER" id="PTHR16138:SF7">
    <property type="entry name" value="PALMITOYL-PROTEIN THIOESTERASE ABHD10, MITOCHONDRIAL"/>
    <property type="match status" value="1"/>
</dbReference>
<dbReference type="EMBL" id="JADEXS010000686">
    <property type="protein sequence ID" value="MBE9026768.1"/>
    <property type="molecule type" value="Genomic_DNA"/>
</dbReference>
<proteinExistence type="predicted"/>
<keyword evidence="1 2" id="KW-0378">Hydrolase</keyword>
<keyword evidence="3" id="KW-1185">Reference proteome</keyword>
<accession>A0A8J7A0I4</accession>
<organism evidence="2 3">
    <name type="scientific">Desmonostoc muscorum LEGE 12446</name>
    <dbReference type="NCBI Taxonomy" id="1828758"/>
    <lineage>
        <taxon>Bacteria</taxon>
        <taxon>Bacillati</taxon>
        <taxon>Cyanobacteriota</taxon>
        <taxon>Cyanophyceae</taxon>
        <taxon>Nostocales</taxon>
        <taxon>Nostocaceae</taxon>
        <taxon>Desmonostoc</taxon>
    </lineage>
</organism>
<evidence type="ECO:0000313" key="2">
    <source>
        <dbReference type="EMBL" id="MBE9026768.1"/>
    </source>
</evidence>
<dbReference type="GO" id="GO:0004553">
    <property type="term" value="F:hydrolase activity, hydrolyzing O-glycosyl compounds"/>
    <property type="evidence" value="ECO:0007669"/>
    <property type="project" value="TreeGrafter"/>
</dbReference>
<sequence>MPTQYIYLHGFASSPKSAKAQYIGDRFTEIHTELKIPDLNAGDFSHLTITRQIAQVAAELPKDSTPVTLIGSSLGSLTAAHLAQQHLQIQRLVLLAPAFGFLSHWLVKLTDEEIHRWQQEKYLMVYHYGEGRSLPLSYDFVTDAARYQEKLLQRPIPTLILHGKNDEVIPIEASRDFQLSRPWVELVELDSDHALGNVMEEIWQAICLFCQLP</sequence>
<dbReference type="InterPro" id="IPR008886">
    <property type="entry name" value="UPF0227/Esterase_YqiA"/>
</dbReference>
<evidence type="ECO:0000256" key="1">
    <source>
        <dbReference type="ARBA" id="ARBA00022801"/>
    </source>
</evidence>
<evidence type="ECO:0000313" key="3">
    <source>
        <dbReference type="Proteomes" id="UP000622533"/>
    </source>
</evidence>
<dbReference type="InterPro" id="IPR052382">
    <property type="entry name" value="ABHD10_acyl-thioesterase"/>
</dbReference>
<dbReference type="Gene3D" id="3.40.50.1820">
    <property type="entry name" value="alpha/beta hydrolase"/>
    <property type="match status" value="1"/>
</dbReference>
<dbReference type="SUPFAM" id="SSF53474">
    <property type="entry name" value="alpha/beta-Hydrolases"/>
    <property type="match status" value="1"/>
</dbReference>
<comment type="caution">
    <text evidence="2">The sequence shown here is derived from an EMBL/GenBank/DDBJ whole genome shotgun (WGS) entry which is preliminary data.</text>
</comment>
<reference evidence="2" key="1">
    <citation type="submission" date="2020-10" db="EMBL/GenBank/DDBJ databases">
        <authorList>
            <person name="Castelo-Branco R."/>
            <person name="Eusebio N."/>
            <person name="Adriana R."/>
            <person name="Vieira A."/>
            <person name="Brugerolle De Fraissinette N."/>
            <person name="Rezende De Castro R."/>
            <person name="Schneider M.P."/>
            <person name="Vasconcelos V."/>
            <person name="Leao P.N."/>
        </authorList>
    </citation>
    <scope>NUCLEOTIDE SEQUENCE</scope>
    <source>
        <strain evidence="2">LEGE 12446</strain>
    </source>
</reference>
<dbReference type="AlphaFoldDB" id="A0A8J7A0I4"/>
<dbReference type="InterPro" id="IPR029058">
    <property type="entry name" value="AB_hydrolase_fold"/>
</dbReference>
<dbReference type="RefSeq" id="WP_193923279.1">
    <property type="nucleotide sequence ID" value="NZ_JADEXS020000001.1"/>
</dbReference>
<dbReference type="PANTHER" id="PTHR16138">
    <property type="entry name" value="MYCOPHENOLIC ACID ACYL-GLUCURONIDE ESTERASE, MITOCHONDRIAL"/>
    <property type="match status" value="1"/>
</dbReference>
<dbReference type="Proteomes" id="UP000622533">
    <property type="component" value="Unassembled WGS sequence"/>
</dbReference>
<name>A0A8J7A0I4_DESMC</name>
<gene>
    <name evidence="2" type="ORF">IQ276_31440</name>
</gene>